<dbReference type="AlphaFoldDB" id="A0A1F5KFQ1"/>
<evidence type="ECO:0000256" key="3">
    <source>
        <dbReference type="ARBA" id="ARBA00012438"/>
    </source>
</evidence>
<evidence type="ECO:0000256" key="11">
    <source>
        <dbReference type="ARBA" id="ARBA00023012"/>
    </source>
</evidence>
<keyword evidence="11" id="KW-0902">Two-component regulatory system</keyword>
<feature type="transmembrane region" description="Helical" evidence="13">
    <location>
        <begin position="27"/>
        <end position="44"/>
    </location>
</feature>
<keyword evidence="6 13" id="KW-0812">Transmembrane</keyword>
<dbReference type="InterPro" id="IPR003594">
    <property type="entry name" value="HATPase_dom"/>
</dbReference>
<feature type="transmembrane region" description="Helical" evidence="13">
    <location>
        <begin position="64"/>
        <end position="85"/>
    </location>
</feature>
<evidence type="ECO:0000256" key="12">
    <source>
        <dbReference type="ARBA" id="ARBA00023136"/>
    </source>
</evidence>
<dbReference type="InterPro" id="IPR036097">
    <property type="entry name" value="HisK_dim/P_sf"/>
</dbReference>
<evidence type="ECO:0000256" key="5">
    <source>
        <dbReference type="ARBA" id="ARBA00022679"/>
    </source>
</evidence>
<dbReference type="InterPro" id="IPR036890">
    <property type="entry name" value="HATPase_C_sf"/>
</dbReference>
<dbReference type="InterPro" id="IPR004358">
    <property type="entry name" value="Sig_transdc_His_kin-like_C"/>
</dbReference>
<dbReference type="InterPro" id="IPR003661">
    <property type="entry name" value="HisK_dim/P_dom"/>
</dbReference>
<evidence type="ECO:0000256" key="7">
    <source>
        <dbReference type="ARBA" id="ARBA00022741"/>
    </source>
</evidence>
<feature type="domain" description="Histidine kinase" evidence="14">
    <location>
        <begin position="125"/>
        <end position="342"/>
    </location>
</feature>
<dbReference type="CDD" id="cd00082">
    <property type="entry name" value="HisKA"/>
    <property type="match status" value="1"/>
</dbReference>
<evidence type="ECO:0000256" key="1">
    <source>
        <dbReference type="ARBA" id="ARBA00000085"/>
    </source>
</evidence>
<evidence type="ECO:0000256" key="13">
    <source>
        <dbReference type="SAM" id="Phobius"/>
    </source>
</evidence>
<evidence type="ECO:0000256" key="6">
    <source>
        <dbReference type="ARBA" id="ARBA00022692"/>
    </source>
</evidence>
<comment type="caution">
    <text evidence="15">The sequence shown here is derived from an EMBL/GenBank/DDBJ whole genome shotgun (WGS) entry which is preliminary data.</text>
</comment>
<dbReference type="GO" id="GO:0000155">
    <property type="term" value="F:phosphorelay sensor kinase activity"/>
    <property type="evidence" value="ECO:0007669"/>
    <property type="project" value="InterPro"/>
</dbReference>
<comment type="catalytic activity">
    <reaction evidence="1">
        <text>ATP + protein L-histidine = ADP + protein N-phospho-L-histidine.</text>
        <dbReference type="EC" id="2.7.13.3"/>
    </reaction>
</comment>
<evidence type="ECO:0000313" key="15">
    <source>
        <dbReference type="EMBL" id="OGE39767.1"/>
    </source>
</evidence>
<dbReference type="SMART" id="SM00387">
    <property type="entry name" value="HATPase_c"/>
    <property type="match status" value="1"/>
</dbReference>
<dbReference type="InterPro" id="IPR038318">
    <property type="entry name" value="KdpD_sf"/>
</dbReference>
<name>A0A1F5KFQ1_9BACT</name>
<keyword evidence="8" id="KW-0418">Kinase</keyword>
<proteinExistence type="predicted"/>
<sequence>MQDLWDKTKVILVRLAHFQKRNRIKRYGLPLLLTIAVFLFKHYFHNFFGENSTFLLTSFLIVASSWYGGLGPGIFATALSALIVYFLFTKDFIMLTIFVLEGAIISIVSEARYEMENQKDEFIGFVSHELKNPLATIKGFAELTILNKKQANQQARTRTYGEQINIQSDRILELINDLLDITKIEIGKFTYKKDIFEIDDLVKEVVLHQKLITPNRTIQLIGSTKKTISADQYRIRQVIVNLLTNALKYSPDSQKVTIKLKRQRAAILVSISDHGLGISKDEQSRIFDRYYRTKNVQKKRSEGLGLGLYITNQIIKHHHGKIWIESQPGKGSTFYFSLPLKI</sequence>
<protein>
    <recommendedName>
        <fullName evidence="3">histidine kinase</fullName>
        <ecNumber evidence="3">2.7.13.3</ecNumber>
    </recommendedName>
</protein>
<comment type="subcellular location">
    <subcellularLocation>
        <location evidence="2">Membrane</location>
        <topology evidence="2">Multi-pass membrane protein</topology>
    </subcellularLocation>
</comment>
<evidence type="ECO:0000256" key="4">
    <source>
        <dbReference type="ARBA" id="ARBA00022553"/>
    </source>
</evidence>
<dbReference type="PROSITE" id="PS50109">
    <property type="entry name" value="HIS_KIN"/>
    <property type="match status" value="1"/>
</dbReference>
<evidence type="ECO:0000256" key="8">
    <source>
        <dbReference type="ARBA" id="ARBA00022777"/>
    </source>
</evidence>
<dbReference type="Pfam" id="PF02518">
    <property type="entry name" value="HATPase_c"/>
    <property type="match status" value="1"/>
</dbReference>
<dbReference type="SUPFAM" id="SSF47384">
    <property type="entry name" value="Homodimeric domain of signal transducing histidine kinase"/>
    <property type="match status" value="1"/>
</dbReference>
<dbReference type="Gene3D" id="3.30.565.10">
    <property type="entry name" value="Histidine kinase-like ATPase, C-terminal domain"/>
    <property type="match status" value="1"/>
</dbReference>
<organism evidence="15 16">
    <name type="scientific">Candidatus Daviesbacteria bacterium RIFCSPHIGHO2_02_FULL_43_12</name>
    <dbReference type="NCBI Taxonomy" id="1797776"/>
    <lineage>
        <taxon>Bacteria</taxon>
        <taxon>Candidatus Daviesiibacteriota</taxon>
    </lineage>
</organism>
<keyword evidence="4" id="KW-0597">Phosphoprotein</keyword>
<evidence type="ECO:0000313" key="16">
    <source>
        <dbReference type="Proteomes" id="UP000177328"/>
    </source>
</evidence>
<dbReference type="Pfam" id="PF13493">
    <property type="entry name" value="DUF4118"/>
    <property type="match status" value="1"/>
</dbReference>
<dbReference type="Gene3D" id="1.20.120.620">
    <property type="entry name" value="Backbone structure of the membrane domain of e. Coli histidine kinase receptor kdpd"/>
    <property type="match status" value="1"/>
</dbReference>
<dbReference type="GO" id="GO:0005524">
    <property type="term" value="F:ATP binding"/>
    <property type="evidence" value="ECO:0007669"/>
    <property type="project" value="UniProtKB-KW"/>
</dbReference>
<dbReference type="EMBL" id="MFDD01000015">
    <property type="protein sequence ID" value="OGE39767.1"/>
    <property type="molecule type" value="Genomic_DNA"/>
</dbReference>
<keyword evidence="9" id="KW-0067">ATP-binding</keyword>
<gene>
    <name evidence="15" type="ORF">A3D25_03500</name>
</gene>
<dbReference type="FunFam" id="1.10.287.130:FF:000001">
    <property type="entry name" value="Two-component sensor histidine kinase"/>
    <property type="match status" value="1"/>
</dbReference>
<reference evidence="15 16" key="1">
    <citation type="journal article" date="2016" name="Nat. Commun.">
        <title>Thousands of microbial genomes shed light on interconnected biogeochemical processes in an aquifer system.</title>
        <authorList>
            <person name="Anantharaman K."/>
            <person name="Brown C.T."/>
            <person name="Hug L.A."/>
            <person name="Sharon I."/>
            <person name="Castelle C.J."/>
            <person name="Probst A.J."/>
            <person name="Thomas B.C."/>
            <person name="Singh A."/>
            <person name="Wilkins M.J."/>
            <person name="Karaoz U."/>
            <person name="Brodie E.L."/>
            <person name="Williams K.H."/>
            <person name="Hubbard S.S."/>
            <person name="Banfield J.F."/>
        </authorList>
    </citation>
    <scope>NUCLEOTIDE SEQUENCE [LARGE SCALE GENOMIC DNA]</scope>
</reference>
<feature type="transmembrane region" description="Helical" evidence="13">
    <location>
        <begin position="92"/>
        <end position="109"/>
    </location>
</feature>
<dbReference type="Pfam" id="PF00512">
    <property type="entry name" value="HisKA"/>
    <property type="match status" value="1"/>
</dbReference>
<keyword evidence="10 13" id="KW-1133">Transmembrane helix</keyword>
<dbReference type="SMART" id="SM00388">
    <property type="entry name" value="HisKA"/>
    <property type="match status" value="1"/>
</dbReference>
<dbReference type="EC" id="2.7.13.3" evidence="3"/>
<evidence type="ECO:0000259" key="14">
    <source>
        <dbReference type="PROSITE" id="PS50109"/>
    </source>
</evidence>
<dbReference type="PRINTS" id="PR00344">
    <property type="entry name" value="BCTRLSENSOR"/>
</dbReference>
<keyword evidence="5" id="KW-0808">Transferase</keyword>
<dbReference type="InterPro" id="IPR050736">
    <property type="entry name" value="Sensor_HK_Regulatory"/>
</dbReference>
<dbReference type="Gene3D" id="1.10.287.130">
    <property type="match status" value="1"/>
</dbReference>
<dbReference type="FunFam" id="3.30.565.10:FF:000006">
    <property type="entry name" value="Sensor histidine kinase WalK"/>
    <property type="match status" value="1"/>
</dbReference>
<keyword evidence="12 13" id="KW-0472">Membrane</keyword>
<dbReference type="SUPFAM" id="SSF55874">
    <property type="entry name" value="ATPase domain of HSP90 chaperone/DNA topoisomerase II/histidine kinase"/>
    <property type="match status" value="1"/>
</dbReference>
<dbReference type="PANTHER" id="PTHR43711">
    <property type="entry name" value="TWO-COMPONENT HISTIDINE KINASE"/>
    <property type="match status" value="1"/>
</dbReference>
<dbReference type="InterPro" id="IPR025201">
    <property type="entry name" value="KdpD_TM"/>
</dbReference>
<dbReference type="InterPro" id="IPR005467">
    <property type="entry name" value="His_kinase_dom"/>
</dbReference>
<evidence type="ECO:0000256" key="9">
    <source>
        <dbReference type="ARBA" id="ARBA00022840"/>
    </source>
</evidence>
<dbReference type="PANTHER" id="PTHR43711:SF1">
    <property type="entry name" value="HISTIDINE KINASE 1"/>
    <property type="match status" value="1"/>
</dbReference>
<keyword evidence="7" id="KW-0547">Nucleotide-binding</keyword>
<evidence type="ECO:0000256" key="2">
    <source>
        <dbReference type="ARBA" id="ARBA00004141"/>
    </source>
</evidence>
<accession>A0A1F5KFQ1</accession>
<dbReference type="Proteomes" id="UP000177328">
    <property type="component" value="Unassembled WGS sequence"/>
</dbReference>
<dbReference type="GO" id="GO:0016020">
    <property type="term" value="C:membrane"/>
    <property type="evidence" value="ECO:0007669"/>
    <property type="project" value="UniProtKB-SubCell"/>
</dbReference>
<evidence type="ECO:0000256" key="10">
    <source>
        <dbReference type="ARBA" id="ARBA00022989"/>
    </source>
</evidence>